<dbReference type="InterPro" id="IPR051159">
    <property type="entry name" value="Hexapeptide_acetyltransf"/>
</dbReference>
<proteinExistence type="inferred from homology"/>
<dbReference type="EMBL" id="WTYP01000002">
    <property type="protein sequence ID" value="MXP47726.1"/>
    <property type="molecule type" value="Genomic_DNA"/>
</dbReference>
<dbReference type="CDD" id="cd05825">
    <property type="entry name" value="LbH_wcaF_like"/>
    <property type="match status" value="1"/>
</dbReference>
<dbReference type="PANTHER" id="PTHR23416">
    <property type="entry name" value="SIALIC ACID SYNTHASE-RELATED"/>
    <property type="match status" value="1"/>
</dbReference>
<reference evidence="3 4" key="1">
    <citation type="submission" date="2019-12" db="EMBL/GenBank/DDBJ databases">
        <title>Genomic-based taxomic classification of the family Erythrobacteraceae.</title>
        <authorList>
            <person name="Xu L."/>
        </authorList>
    </citation>
    <scope>NUCLEOTIDE SEQUENCE [LARGE SCALE GENOMIC DNA]</scope>
    <source>
        <strain evidence="3 4">SW-109</strain>
    </source>
</reference>
<protein>
    <submittedName>
        <fullName evidence="3">Putative colanic acid biosynthesis acetyltransferase</fullName>
    </submittedName>
</protein>
<dbReference type="PANTHER" id="PTHR23416:SF23">
    <property type="entry name" value="ACETYLTRANSFERASE C18B11.09C-RELATED"/>
    <property type="match status" value="1"/>
</dbReference>
<dbReference type="Gene3D" id="2.160.10.10">
    <property type="entry name" value="Hexapeptide repeat proteins"/>
    <property type="match status" value="1"/>
</dbReference>
<evidence type="ECO:0000256" key="1">
    <source>
        <dbReference type="ARBA" id="ARBA00007274"/>
    </source>
</evidence>
<dbReference type="AlphaFoldDB" id="A0A6I4V3R1"/>
<evidence type="ECO:0000313" key="3">
    <source>
        <dbReference type="EMBL" id="MXP47726.1"/>
    </source>
</evidence>
<keyword evidence="2 3" id="KW-0808">Transferase</keyword>
<comment type="caution">
    <text evidence="3">The sequence shown here is derived from an EMBL/GenBank/DDBJ whole genome shotgun (WGS) entry which is preliminary data.</text>
</comment>
<evidence type="ECO:0000313" key="4">
    <source>
        <dbReference type="Proteomes" id="UP000471435"/>
    </source>
</evidence>
<evidence type="ECO:0000256" key="2">
    <source>
        <dbReference type="ARBA" id="ARBA00022679"/>
    </source>
</evidence>
<accession>A0A6I4V3R1</accession>
<sequence>MSEPLDAAKSRPVSGGPSFSFVNRAERALWRAVWFLLGRAVPPPFGHHWRRFLLRAFGARMGTGSVVYASATIWLPRNLSMAERATLGPGAECYNIAPVTLGPGAIVSQRAFLCTGSHDYEDPHFQLTARPIVLDANCWIAAEAFVGPGVEVCEGAVLAARGCAVSNLPAWTVWGGNPARQIAERTSPDQSSINRATD</sequence>
<comment type="similarity">
    <text evidence="1">Belongs to the transferase hexapeptide repeat family.</text>
</comment>
<dbReference type="SUPFAM" id="SSF51161">
    <property type="entry name" value="Trimeric LpxA-like enzymes"/>
    <property type="match status" value="1"/>
</dbReference>
<name>A0A6I4V3R1_9SPHN</name>
<dbReference type="Proteomes" id="UP000471435">
    <property type="component" value="Unassembled WGS sequence"/>
</dbReference>
<keyword evidence="4" id="KW-1185">Reference proteome</keyword>
<dbReference type="GO" id="GO:0008374">
    <property type="term" value="F:O-acyltransferase activity"/>
    <property type="evidence" value="ECO:0007669"/>
    <property type="project" value="TreeGrafter"/>
</dbReference>
<dbReference type="GO" id="GO:0005829">
    <property type="term" value="C:cytosol"/>
    <property type="evidence" value="ECO:0007669"/>
    <property type="project" value="TreeGrafter"/>
</dbReference>
<gene>
    <name evidence="3" type="ORF">GRI43_10065</name>
</gene>
<dbReference type="InterPro" id="IPR011004">
    <property type="entry name" value="Trimer_LpxA-like_sf"/>
</dbReference>
<organism evidence="3 4">
    <name type="scientific">Pontixanthobacter luteolus</name>
    <dbReference type="NCBI Taxonomy" id="295089"/>
    <lineage>
        <taxon>Bacteria</taxon>
        <taxon>Pseudomonadati</taxon>
        <taxon>Pseudomonadota</taxon>
        <taxon>Alphaproteobacteria</taxon>
        <taxon>Sphingomonadales</taxon>
        <taxon>Erythrobacteraceae</taxon>
        <taxon>Pontixanthobacter</taxon>
    </lineage>
</organism>
<dbReference type="OrthoDB" id="9815592at2"/>